<dbReference type="EMBL" id="SRYA01000002">
    <property type="protein sequence ID" value="TGY98176.1"/>
    <property type="molecule type" value="Genomic_DNA"/>
</dbReference>
<dbReference type="Proteomes" id="UP000304953">
    <property type="component" value="Unassembled WGS sequence"/>
</dbReference>
<organism evidence="1 2">
    <name type="scientific">Petralouisia muris</name>
    <dbReference type="NCBI Taxonomy" id="3032872"/>
    <lineage>
        <taxon>Bacteria</taxon>
        <taxon>Bacillati</taxon>
        <taxon>Bacillota</taxon>
        <taxon>Clostridia</taxon>
        <taxon>Lachnospirales</taxon>
        <taxon>Lachnospiraceae</taxon>
        <taxon>Petralouisia</taxon>
    </lineage>
</organism>
<sequence>MALLKCPECKHDVSDKATACPHCGYPMNSPTSTKPRIRNGKPTKLPNGYGTIYKLPGKRSKPFRAVKTDKWVLDADTGKSKQIRFTIGYYATREEAMIALAEYNENPYDIKADSITFSEVYEKWNEGYFPTLSNSSSIRTITAAYAYCNGLYDMRMKDIRVSHLEGTILNADVGDSTKGRIKSLFNMMYKYAVAHDIVDKDYASVMFANGNPIKRERTKEPVPFTDEEVRQLWDNKDLIPFADMVLIGIYSGWRPQELSILQIADIDLKAETMKGGLKTDAGKNRIVPIHPIIKPLIENRMKEADTLQSEYLFNDVNGQQGTYMTYDKYRKRFQKVMDRLKMTHRPHETRHTFITKAKACNVDEYILKLIVGHAIEDITEKVYTHRTMEQLKSEMEKITK</sequence>
<comment type="caution">
    <text evidence="1">The sequence shown here is derived from an EMBL/GenBank/DDBJ whole genome shotgun (WGS) entry which is preliminary data.</text>
</comment>
<accession>A0AC61S2G7</accession>
<reference evidence="1" key="1">
    <citation type="submission" date="2019-04" db="EMBL/GenBank/DDBJ databases">
        <title>Microbes associate with the intestines of laboratory mice.</title>
        <authorList>
            <person name="Navarre W."/>
            <person name="Wong E."/>
            <person name="Huang K."/>
            <person name="Tropini C."/>
            <person name="Ng K."/>
            <person name="Yu B."/>
        </authorList>
    </citation>
    <scope>NUCLEOTIDE SEQUENCE</scope>
    <source>
        <strain evidence="1">NM01_1-7b</strain>
    </source>
</reference>
<gene>
    <name evidence="1" type="ORF">E5329_01870</name>
</gene>
<evidence type="ECO:0000313" key="1">
    <source>
        <dbReference type="EMBL" id="TGY98176.1"/>
    </source>
</evidence>
<name>A0AC61S2G7_9FIRM</name>
<protein>
    <submittedName>
        <fullName evidence="1">Site-specific integrase</fullName>
    </submittedName>
</protein>
<keyword evidence="2" id="KW-1185">Reference proteome</keyword>
<proteinExistence type="predicted"/>
<evidence type="ECO:0000313" key="2">
    <source>
        <dbReference type="Proteomes" id="UP000304953"/>
    </source>
</evidence>